<dbReference type="Proteomes" id="UP000007437">
    <property type="component" value="Chromosome"/>
</dbReference>
<evidence type="ECO:0000313" key="2">
    <source>
        <dbReference type="EMBL" id="CBW76368.1"/>
    </source>
</evidence>
<dbReference type="STRING" id="882378.RBRH_02251"/>
<feature type="region of interest" description="Disordered" evidence="1">
    <location>
        <begin position="1"/>
        <end position="28"/>
    </location>
</feature>
<dbReference type="RefSeq" id="WP_013436597.1">
    <property type="nucleotide sequence ID" value="NC_014722.1"/>
</dbReference>
<dbReference type="EMBL" id="FR687359">
    <property type="protein sequence ID" value="CBW76368.1"/>
    <property type="molecule type" value="Genomic_DNA"/>
</dbReference>
<sequence>MLQANPPSTSSPLAGLRRRDSRASVQSNESDSAEISCASILSPLQSCLPCFKPKLTPEQLCDKVVNYATESAELGPDNKALNKKEHSALSGKMCWDAVKYCALKAGIITENQYESMSGKTDLVTSSDTRIHNTDELRNVPPGCTLGFFDGNTTWHVMLTTTEGKAAGNKNDCVGIGNPVGWEELDLNKLKWNGDGHVLAPVGRNLQSGEPEYKPLVLTYRPISDIGRAPN</sequence>
<dbReference type="AlphaFoldDB" id="E5ANB5"/>
<proteinExistence type="predicted"/>
<evidence type="ECO:0000256" key="1">
    <source>
        <dbReference type="SAM" id="MobiDB-lite"/>
    </source>
</evidence>
<evidence type="ECO:0000313" key="3">
    <source>
        <dbReference type="Proteomes" id="UP000007437"/>
    </source>
</evidence>
<reference evidence="2 3" key="1">
    <citation type="journal article" date="2011" name="J. Bacteriol.">
        <title>Complete genome sequence of Burkholderia rhizoxinica, an endosymbiont of Rhizopus microsporus.</title>
        <authorList>
            <person name="Lackner G."/>
            <person name="Moebius N."/>
            <person name="Partida-Martinez L."/>
            <person name="Hertweck C."/>
        </authorList>
    </citation>
    <scope>NUCLEOTIDE SEQUENCE [LARGE SCALE GENOMIC DNA]</scope>
    <source>
        <strain evidence="3">DSM 19002 / CIP 109453 / HKI 454</strain>
    </source>
</reference>
<feature type="compositionally biased region" description="Polar residues" evidence="1">
    <location>
        <begin position="1"/>
        <end position="12"/>
    </location>
</feature>
<dbReference type="eggNOG" id="ENOG502ZF9A">
    <property type="taxonomic scope" value="Bacteria"/>
</dbReference>
<dbReference type="KEGG" id="brh:RBRH_02251"/>
<dbReference type="HOGENOM" id="CLU_1203002_0_0_4"/>
<protein>
    <submittedName>
        <fullName evidence="2">Uncharacterized protein</fullName>
    </submittedName>
</protein>
<organism evidence="2 3">
    <name type="scientific">Mycetohabitans rhizoxinica (strain DSM 19002 / CIP 109453 / HKI 454)</name>
    <name type="common">Paraburkholderia rhizoxinica</name>
    <dbReference type="NCBI Taxonomy" id="882378"/>
    <lineage>
        <taxon>Bacteria</taxon>
        <taxon>Pseudomonadati</taxon>
        <taxon>Pseudomonadota</taxon>
        <taxon>Betaproteobacteria</taxon>
        <taxon>Burkholderiales</taxon>
        <taxon>Burkholderiaceae</taxon>
        <taxon>Mycetohabitans</taxon>
    </lineage>
</organism>
<name>E5ANB5_MYCRK</name>
<accession>E5ANB5</accession>
<gene>
    <name evidence="2" type="ordered locus">RBRH_02251</name>
</gene>